<evidence type="ECO:0000313" key="2">
    <source>
        <dbReference type="EMBL" id="CAK9269039.1"/>
    </source>
</evidence>
<evidence type="ECO:0000256" key="1">
    <source>
        <dbReference type="SAM" id="MobiDB-lite"/>
    </source>
</evidence>
<feature type="compositionally biased region" description="Basic and acidic residues" evidence="1">
    <location>
        <begin position="52"/>
        <end position="71"/>
    </location>
</feature>
<gene>
    <name evidence="2" type="ORF">CSSPJE1EN1_LOCUS14517</name>
</gene>
<organism evidence="2 3">
    <name type="scientific">Sphagnum jensenii</name>
    <dbReference type="NCBI Taxonomy" id="128206"/>
    <lineage>
        <taxon>Eukaryota</taxon>
        <taxon>Viridiplantae</taxon>
        <taxon>Streptophyta</taxon>
        <taxon>Embryophyta</taxon>
        <taxon>Bryophyta</taxon>
        <taxon>Sphagnophytina</taxon>
        <taxon>Sphagnopsida</taxon>
        <taxon>Sphagnales</taxon>
        <taxon>Sphagnaceae</taxon>
        <taxon>Sphagnum</taxon>
    </lineage>
</organism>
<protein>
    <submittedName>
        <fullName evidence="2">Uncharacterized protein</fullName>
    </submittedName>
</protein>
<dbReference type="EMBL" id="OZ020097">
    <property type="protein sequence ID" value="CAK9269039.1"/>
    <property type="molecule type" value="Genomic_DNA"/>
</dbReference>
<feature type="region of interest" description="Disordered" evidence="1">
    <location>
        <begin position="1"/>
        <end position="92"/>
    </location>
</feature>
<feature type="compositionally biased region" description="Polar residues" evidence="1">
    <location>
        <begin position="32"/>
        <end position="43"/>
    </location>
</feature>
<sequence length="92" mass="10511">MLLPASRKYPQVSNVRKQEKAVQWRLSLRPATATQPRAAGTTSLKRKRRKEKGFTRQPERARGSERAERGGAGRASAKAKDEERNHQRRMLS</sequence>
<dbReference type="Proteomes" id="UP001497444">
    <property type="component" value="Chromosome 2"/>
</dbReference>
<keyword evidence="3" id="KW-1185">Reference proteome</keyword>
<reference evidence="2 3" key="1">
    <citation type="submission" date="2024-02" db="EMBL/GenBank/DDBJ databases">
        <authorList>
            <consortium name="ELIXIR-Norway"/>
            <consortium name="Elixir Norway"/>
        </authorList>
    </citation>
    <scope>NUCLEOTIDE SEQUENCE [LARGE SCALE GENOMIC DNA]</scope>
</reference>
<name>A0ABP0WRN8_9BRYO</name>
<proteinExistence type="predicted"/>
<accession>A0ABP0WRN8</accession>
<evidence type="ECO:0000313" key="3">
    <source>
        <dbReference type="Proteomes" id="UP001497444"/>
    </source>
</evidence>